<dbReference type="EMBL" id="BMDT01000006">
    <property type="protein sequence ID" value="GGI65891.1"/>
    <property type="molecule type" value="Genomic_DNA"/>
</dbReference>
<reference evidence="1" key="2">
    <citation type="submission" date="2020-09" db="EMBL/GenBank/DDBJ databases">
        <authorList>
            <person name="Sun Q."/>
            <person name="Sedlacek I."/>
        </authorList>
    </citation>
    <scope>NUCLEOTIDE SEQUENCE</scope>
    <source>
        <strain evidence="1">CCM 8433</strain>
    </source>
</reference>
<evidence type="ECO:0000313" key="2">
    <source>
        <dbReference type="Proteomes" id="UP000622610"/>
    </source>
</evidence>
<organism evidence="1 2">
    <name type="scientific">Enterococcus alcedinis</name>
    <dbReference type="NCBI Taxonomy" id="1274384"/>
    <lineage>
        <taxon>Bacteria</taxon>
        <taxon>Bacillati</taxon>
        <taxon>Bacillota</taxon>
        <taxon>Bacilli</taxon>
        <taxon>Lactobacillales</taxon>
        <taxon>Enterococcaceae</taxon>
        <taxon>Enterococcus</taxon>
    </lineage>
</organism>
<dbReference type="Proteomes" id="UP000622610">
    <property type="component" value="Unassembled WGS sequence"/>
</dbReference>
<name>A0A917JHS8_9ENTE</name>
<comment type="caution">
    <text evidence="1">The sequence shown here is derived from an EMBL/GenBank/DDBJ whole genome shotgun (WGS) entry which is preliminary data.</text>
</comment>
<sequence length="65" mass="7741">MCSNPIDLISVKSEMRPNSLIFYNKKIYNTEVFMTTPNGLEWIFNTETEKYEKMRPDYVSELNLL</sequence>
<dbReference type="AlphaFoldDB" id="A0A917JHS8"/>
<reference evidence="1" key="1">
    <citation type="journal article" date="2014" name="Int. J. Syst. Evol. Microbiol.">
        <title>Complete genome sequence of Corynebacterium casei LMG S-19264T (=DSM 44701T), isolated from a smear-ripened cheese.</title>
        <authorList>
            <consortium name="US DOE Joint Genome Institute (JGI-PGF)"/>
            <person name="Walter F."/>
            <person name="Albersmeier A."/>
            <person name="Kalinowski J."/>
            <person name="Ruckert C."/>
        </authorList>
    </citation>
    <scope>NUCLEOTIDE SEQUENCE</scope>
    <source>
        <strain evidence="1">CCM 8433</strain>
    </source>
</reference>
<accession>A0A917JHS8</accession>
<proteinExistence type="predicted"/>
<protein>
    <submittedName>
        <fullName evidence="1">Uncharacterized protein</fullName>
    </submittedName>
</protein>
<gene>
    <name evidence="1" type="ORF">GCM10011482_15450</name>
</gene>
<keyword evidence="2" id="KW-1185">Reference proteome</keyword>
<evidence type="ECO:0000313" key="1">
    <source>
        <dbReference type="EMBL" id="GGI65891.1"/>
    </source>
</evidence>